<gene>
    <name evidence="3" type="ORF">MOV92_08275</name>
</gene>
<dbReference type="InterPro" id="IPR035919">
    <property type="entry name" value="EAL_sf"/>
</dbReference>
<dbReference type="CDD" id="cd01948">
    <property type="entry name" value="EAL"/>
    <property type="match status" value="1"/>
</dbReference>
<organism evidence="3 4">
    <name type="scientific">Lysobacter gummosus</name>
    <dbReference type="NCBI Taxonomy" id="262324"/>
    <lineage>
        <taxon>Bacteria</taxon>
        <taxon>Pseudomonadati</taxon>
        <taxon>Pseudomonadota</taxon>
        <taxon>Gammaproteobacteria</taxon>
        <taxon>Lysobacterales</taxon>
        <taxon>Lysobacteraceae</taxon>
        <taxon>Lysobacter</taxon>
    </lineage>
</organism>
<dbReference type="InterPro" id="IPR001633">
    <property type="entry name" value="EAL_dom"/>
</dbReference>
<dbReference type="Pfam" id="PF00563">
    <property type="entry name" value="EAL"/>
    <property type="match status" value="1"/>
</dbReference>
<dbReference type="Proteomes" id="UP000829194">
    <property type="component" value="Chromosome"/>
</dbReference>
<accession>A0ABY3XHV6</accession>
<dbReference type="SUPFAM" id="SSF141868">
    <property type="entry name" value="EAL domain-like"/>
    <property type="match status" value="1"/>
</dbReference>
<dbReference type="SMART" id="SM00267">
    <property type="entry name" value="GGDEF"/>
    <property type="match status" value="1"/>
</dbReference>
<dbReference type="Pfam" id="PF01590">
    <property type="entry name" value="GAF"/>
    <property type="match status" value="1"/>
</dbReference>
<sequence length="1037" mass="114553">MEGGDPVRTDAMQAAAVSESSAGEALACALQEALPAGSQVVVCWRAAHGRVSDSFTPGTKAPLRDAARRLLERDPPAVGASDDRYADRIEAAWWLEDRSRASIVAQMPQVLTTPLRAAWLAMARRIVAADLAAGRAHARAEALEKSERLQQALYGIADLAGSGLEMPDLLSRIHGVVCGLMYAENFYIVLYDDVADTMRFLYFADRHDPYVANPLQSIRGEDMPTSLTLALLRHGESLQGSSADLRERLNVPNDERHGPDSADWLGVPMRRDERVCGAIVVQNYDTAGSYGDEDRALLSFVAQHILTALDRFRAREELERRVAERTYALQLSNRDLQAEIIERQRSERLQRALFRIAELTITSDTLERFYSQVHDVVSELLYARNFYIALLSDDGERLQFPYSIDERDVIRETRRLADGLTEYVIRQGKPLLADRHRIAELNSRGEVRSHGSAAHCWLGVPLYRDDAVVGVIAIQSYSRAISFNARDQELLTFVAHHISIGLARKQAQDRLVTAHGELEQRVATRTRELAHTNAELVAQIGERVRAELKLTHQALHDALTGLPNRGQLADRLDHAIARAKRENRAFAVLFLDLDRFKLVNDSVGHSAGDELLIESSRRIVGTVRSADMVARLGGDEFAILIENIDGLMVAEDLAQRVLRALGEPCWVAGREVFPSASVGIAMWHPRYANGTELLRDADAAMYRAKGAGRGRFAVFDEEMREQALRILDLEADLRRAINSDAFIAYYQPIVRLDDQLVIGHEALLRWRHEKRGLLLPREFIGLGEDSGLIEEADWILYGRVIAELARGGQGYISVNVSPRHFRSGDFADRLLRMIEEAGADPRRLRIEITEVALLDDVPRALRILRTLRNHGVLAQLDDFGTGFSALSYLHRFPIECLKIDQSFVAGLVGESRPESIAVVRAIQALAGTLGIHTIGEGVETQAQRLILRELGCTYGQGYLFGRPAELVSGEVRIPEGVADVIGADGVASNVAAAEVVDASAQDIGVRIESRDPAALKGAAGTGFGEPDFVEHTGTGDA</sequence>
<dbReference type="SMART" id="SM00065">
    <property type="entry name" value="GAF"/>
    <property type="match status" value="2"/>
</dbReference>
<dbReference type="SUPFAM" id="SSF55073">
    <property type="entry name" value="Nucleotide cyclase"/>
    <property type="match status" value="1"/>
</dbReference>
<name>A0ABY3XHV6_9GAMM</name>
<evidence type="ECO:0000259" key="2">
    <source>
        <dbReference type="PROSITE" id="PS50887"/>
    </source>
</evidence>
<evidence type="ECO:0000313" key="4">
    <source>
        <dbReference type="Proteomes" id="UP000829194"/>
    </source>
</evidence>
<dbReference type="Gene3D" id="3.20.20.450">
    <property type="entry name" value="EAL domain"/>
    <property type="match status" value="1"/>
</dbReference>
<dbReference type="InterPro" id="IPR003018">
    <property type="entry name" value="GAF"/>
</dbReference>
<evidence type="ECO:0000313" key="3">
    <source>
        <dbReference type="EMBL" id="UNP31225.1"/>
    </source>
</evidence>
<dbReference type="Gene3D" id="3.30.70.270">
    <property type="match status" value="1"/>
</dbReference>
<dbReference type="SUPFAM" id="SSF55781">
    <property type="entry name" value="GAF domain-like"/>
    <property type="match status" value="2"/>
</dbReference>
<protein>
    <submittedName>
        <fullName evidence="3">EAL domain-containing protein</fullName>
    </submittedName>
</protein>
<dbReference type="CDD" id="cd01949">
    <property type="entry name" value="GGDEF"/>
    <property type="match status" value="1"/>
</dbReference>
<evidence type="ECO:0000259" key="1">
    <source>
        <dbReference type="PROSITE" id="PS50883"/>
    </source>
</evidence>
<dbReference type="Pfam" id="PF00990">
    <property type="entry name" value="GGDEF"/>
    <property type="match status" value="1"/>
</dbReference>
<proteinExistence type="predicted"/>
<reference evidence="3 4" key="1">
    <citation type="submission" date="2022-03" db="EMBL/GenBank/DDBJ databases">
        <title>Complete genome sequence of Lysobacter capsici VKM B-2533 and Lysobacter gummosus 10.1.1, promising sources of lytic agents.</title>
        <authorList>
            <person name="Tarlachkov S.V."/>
            <person name="Kudryakova I.V."/>
            <person name="Afoshin A.S."/>
            <person name="Leontyevskaya E.A."/>
            <person name="Leontyevskaya N.V."/>
        </authorList>
    </citation>
    <scope>NUCLEOTIDE SEQUENCE [LARGE SCALE GENOMIC DNA]</scope>
    <source>
        <strain evidence="3 4">10.1.1</strain>
    </source>
</reference>
<dbReference type="PANTHER" id="PTHR44757">
    <property type="entry name" value="DIGUANYLATE CYCLASE DGCP"/>
    <property type="match status" value="1"/>
</dbReference>
<dbReference type="PROSITE" id="PS50887">
    <property type="entry name" value="GGDEF"/>
    <property type="match status" value="1"/>
</dbReference>
<feature type="domain" description="EAL" evidence="1">
    <location>
        <begin position="726"/>
        <end position="977"/>
    </location>
</feature>
<dbReference type="InterPro" id="IPR029016">
    <property type="entry name" value="GAF-like_dom_sf"/>
</dbReference>
<dbReference type="NCBIfam" id="TIGR00254">
    <property type="entry name" value="GGDEF"/>
    <property type="match status" value="1"/>
</dbReference>
<feature type="domain" description="GGDEF" evidence="2">
    <location>
        <begin position="584"/>
        <end position="717"/>
    </location>
</feature>
<dbReference type="SMART" id="SM00052">
    <property type="entry name" value="EAL"/>
    <property type="match status" value="1"/>
</dbReference>
<dbReference type="Pfam" id="PF13185">
    <property type="entry name" value="GAF_2"/>
    <property type="match status" value="1"/>
</dbReference>
<keyword evidence="4" id="KW-1185">Reference proteome</keyword>
<dbReference type="InterPro" id="IPR000160">
    <property type="entry name" value="GGDEF_dom"/>
</dbReference>
<dbReference type="InterPro" id="IPR052155">
    <property type="entry name" value="Biofilm_reg_signaling"/>
</dbReference>
<dbReference type="EMBL" id="CP093547">
    <property type="protein sequence ID" value="UNP31225.1"/>
    <property type="molecule type" value="Genomic_DNA"/>
</dbReference>
<dbReference type="InterPro" id="IPR043128">
    <property type="entry name" value="Rev_trsase/Diguanyl_cyclase"/>
</dbReference>
<dbReference type="PANTHER" id="PTHR44757:SF2">
    <property type="entry name" value="BIOFILM ARCHITECTURE MAINTENANCE PROTEIN MBAA"/>
    <property type="match status" value="1"/>
</dbReference>
<dbReference type="Gene3D" id="3.30.450.40">
    <property type="match status" value="2"/>
</dbReference>
<dbReference type="PROSITE" id="PS50883">
    <property type="entry name" value="EAL"/>
    <property type="match status" value="1"/>
</dbReference>
<dbReference type="InterPro" id="IPR029787">
    <property type="entry name" value="Nucleotide_cyclase"/>
</dbReference>